<dbReference type="InterPro" id="IPR015286">
    <property type="entry name" value="Porin_fam_mycobact-type"/>
</dbReference>
<dbReference type="Gene3D" id="2.60.40.1650">
    <property type="entry name" value="Porin MspA (Ig-like beta-sandwich domain)"/>
    <property type="match status" value="2"/>
</dbReference>
<organism evidence="4 5">
    <name type="scientific">[Mycobacterium] wendilense</name>
    <dbReference type="NCBI Taxonomy" id="3064284"/>
    <lineage>
        <taxon>Bacteria</taxon>
        <taxon>Bacillati</taxon>
        <taxon>Actinomycetota</taxon>
        <taxon>Actinomycetes</taxon>
        <taxon>Mycobacteriales</taxon>
        <taxon>Mycobacteriaceae</taxon>
        <taxon>Mycolicibacter</taxon>
    </lineage>
</organism>
<evidence type="ECO:0000256" key="2">
    <source>
        <dbReference type="SAM" id="MobiDB-lite"/>
    </source>
</evidence>
<feature type="signal peptide" evidence="3">
    <location>
        <begin position="1"/>
        <end position="25"/>
    </location>
</feature>
<sequence length="266" mass="26803">MIHGRRLVAVLAGLLLVLSVPPANAEPEPAPEPVVDVAALPADPGEALADPAAAPVDPAAAPGPGEGAPPVDDAVIVSAPPATSEAPDGWTLTVGATDEILRPIPPLTTALSSRSYEVAGVFNGSVSGPDDGEEPRGVLEVGYHIGCGIDMSTSNGVTLTGSVGMTPSIGLLGIDSAGILADGIAPVLSTPISGGIAVGLKPGIIHIVPVTKKEYKGAEPWVSVNGFQIKIDGCMGESFIRSYAVLTRSTDMSDAIQAYYGTTKKV</sequence>
<evidence type="ECO:0000313" key="4">
    <source>
        <dbReference type="EMBL" id="CAJ1581119.1"/>
    </source>
</evidence>
<proteinExistence type="predicted"/>
<dbReference type="Pfam" id="PF09203">
    <property type="entry name" value="MspA"/>
    <property type="match status" value="1"/>
</dbReference>
<keyword evidence="5" id="KW-1185">Reference proteome</keyword>
<dbReference type="Proteomes" id="UP001190466">
    <property type="component" value="Chromosome"/>
</dbReference>
<dbReference type="InterPro" id="IPR036435">
    <property type="entry name" value="Leukocidin/porin_MspA_sf"/>
</dbReference>
<dbReference type="SUPFAM" id="SSF56959">
    <property type="entry name" value="Leukocidin-like"/>
    <property type="match status" value="1"/>
</dbReference>
<feature type="chain" id="PRO_5045272940" evidence="3">
    <location>
        <begin position="26"/>
        <end position="266"/>
    </location>
</feature>
<feature type="region of interest" description="Disordered" evidence="2">
    <location>
        <begin position="45"/>
        <end position="68"/>
    </location>
</feature>
<reference evidence="4 5" key="1">
    <citation type="submission" date="2023-08" db="EMBL/GenBank/DDBJ databases">
        <authorList>
            <person name="Folkvardsen B D."/>
            <person name="Norman A."/>
        </authorList>
    </citation>
    <scope>NUCLEOTIDE SEQUENCE [LARGE SCALE GENOMIC DNA]</scope>
    <source>
        <strain evidence="4 5">Mu0050</strain>
    </source>
</reference>
<name>A0ABN9NW88_9MYCO</name>
<evidence type="ECO:0000256" key="1">
    <source>
        <dbReference type="ARBA" id="ARBA00022729"/>
    </source>
</evidence>
<evidence type="ECO:0000313" key="5">
    <source>
        <dbReference type="Proteomes" id="UP001190466"/>
    </source>
</evidence>
<dbReference type="EMBL" id="OY726395">
    <property type="protein sequence ID" value="CAJ1581119.1"/>
    <property type="molecule type" value="Genomic_DNA"/>
</dbReference>
<gene>
    <name evidence="4" type="ORF">MU0050_001381</name>
</gene>
<accession>A0ABN9NW88</accession>
<keyword evidence="1 3" id="KW-0732">Signal</keyword>
<evidence type="ECO:0000256" key="3">
    <source>
        <dbReference type="SAM" id="SignalP"/>
    </source>
</evidence>
<protein>
    <submittedName>
        <fullName evidence="4">MspA family porin</fullName>
    </submittedName>
</protein>